<dbReference type="PANTHER" id="PTHR35085">
    <property type="entry name" value="KERATINOCYTE DIFFERENTIATION FACTOR 1"/>
    <property type="match status" value="1"/>
</dbReference>
<proteinExistence type="predicted"/>
<feature type="compositionally biased region" description="Polar residues" evidence="1">
    <location>
        <begin position="348"/>
        <end position="357"/>
    </location>
</feature>
<evidence type="ECO:0000313" key="3">
    <source>
        <dbReference type="Proteomes" id="UP001174136"/>
    </source>
</evidence>
<dbReference type="InterPro" id="IPR028003">
    <property type="entry name" value="KDF1"/>
</dbReference>
<feature type="compositionally biased region" description="Low complexity" evidence="1">
    <location>
        <begin position="191"/>
        <end position="201"/>
    </location>
</feature>
<feature type="compositionally biased region" description="Low complexity" evidence="1">
    <location>
        <begin position="360"/>
        <end position="376"/>
    </location>
</feature>
<dbReference type="Pfam" id="PF15551">
    <property type="entry name" value="DUF4656"/>
    <property type="match status" value="1"/>
</dbReference>
<dbReference type="Proteomes" id="UP001174136">
    <property type="component" value="Unassembled WGS sequence"/>
</dbReference>
<dbReference type="GO" id="GO:0030054">
    <property type="term" value="C:cell junction"/>
    <property type="evidence" value="ECO:0007669"/>
    <property type="project" value="TreeGrafter"/>
</dbReference>
<dbReference type="EMBL" id="JAOPHQ010004030">
    <property type="protein sequence ID" value="KAK0140704.1"/>
    <property type="molecule type" value="Genomic_DNA"/>
</dbReference>
<reference evidence="2" key="1">
    <citation type="journal article" date="2023" name="Front. Mar. Sci.">
        <title>A new Merluccius polli reference genome to investigate the effects of global change in West African waters.</title>
        <authorList>
            <person name="Mateo J.L."/>
            <person name="Blanco-Fernandez C."/>
            <person name="Garcia-Vazquez E."/>
            <person name="Machado-Schiaffino G."/>
        </authorList>
    </citation>
    <scope>NUCLEOTIDE SEQUENCE</scope>
    <source>
        <strain evidence="2">C29</strain>
        <tissue evidence="2">Fin</tissue>
    </source>
</reference>
<dbReference type="PANTHER" id="PTHR35085:SF1">
    <property type="entry name" value="KERATINOCYTE DIFFERENTIATION FACTOR 1"/>
    <property type="match status" value="1"/>
</dbReference>
<gene>
    <name evidence="2" type="primary">Kdf1</name>
    <name evidence="2" type="ORF">N1851_022302</name>
</gene>
<feature type="region of interest" description="Disordered" evidence="1">
    <location>
        <begin position="149"/>
        <end position="201"/>
    </location>
</feature>
<evidence type="ECO:0000313" key="2">
    <source>
        <dbReference type="EMBL" id="KAK0140704.1"/>
    </source>
</evidence>
<feature type="compositionally biased region" description="Basic residues" evidence="1">
    <location>
        <begin position="48"/>
        <end position="57"/>
    </location>
</feature>
<name>A0AA47MIK6_MERPO</name>
<feature type="compositionally biased region" description="Basic and acidic residues" evidence="1">
    <location>
        <begin position="403"/>
        <end position="412"/>
    </location>
</feature>
<dbReference type="GO" id="GO:0003334">
    <property type="term" value="P:keratinocyte development"/>
    <property type="evidence" value="ECO:0007669"/>
    <property type="project" value="InterPro"/>
</dbReference>
<feature type="compositionally biased region" description="Basic residues" evidence="1">
    <location>
        <begin position="12"/>
        <end position="22"/>
    </location>
</feature>
<evidence type="ECO:0000256" key="1">
    <source>
        <dbReference type="SAM" id="MobiDB-lite"/>
    </source>
</evidence>
<accession>A0AA47MIK6</accession>
<protein>
    <submittedName>
        <fullName evidence="2">Keratinocyte differentiation factor 1</fullName>
    </submittedName>
</protein>
<dbReference type="AlphaFoldDB" id="A0AA47MIK6"/>
<comment type="caution">
    <text evidence="2">The sequence shown here is derived from an EMBL/GenBank/DDBJ whole genome shotgun (WGS) entry which is preliminary data.</text>
</comment>
<feature type="region of interest" description="Disordered" evidence="1">
    <location>
        <begin position="1"/>
        <end position="111"/>
    </location>
</feature>
<feature type="compositionally biased region" description="Basic and acidic residues" evidence="1">
    <location>
        <begin position="23"/>
        <end position="47"/>
    </location>
</feature>
<keyword evidence="3" id="KW-1185">Reference proteome</keyword>
<feature type="compositionally biased region" description="Polar residues" evidence="1">
    <location>
        <begin position="377"/>
        <end position="402"/>
    </location>
</feature>
<sequence length="412" mass="43642">MPGHNPGPGSHAARHHKVHTHSSRADRYRQDRTVSRESQESCKDPLQHRHHHHHQHQHHGEHTQDPHHVYPSRYSESKHGRRGQSRSTNGRGSETIGFIPGSADAGGGPGGRRACGSCTSMGWSSCKALLCCVLTCGFYGGREPCLPVNESSTDHPSKAGGGGGEPHAAPNGLAPSNPTCGLSNPGAENVKPAAAAKPSKLPASDSFRYPDVLIAGKTVVYPCPAPRHAHSKSKGAGGGGGGGGNVLRPVSDTSVYSREDLDLDDLSDTGTDIDTLITKKLLELYALHQIDQLAKCTSDSSFSRKTNEISELIYSIAQDYNLEKQEAECKLVHGVIRISTRKAKRSKNAQQQQQHHPSSAAAAAATTAAAAAAAATQRTNARSDGTLPDSGNETMTFMSSDSKTSDPDATRT</sequence>
<dbReference type="GO" id="GO:0010482">
    <property type="term" value="P:regulation of epidermal cell division"/>
    <property type="evidence" value="ECO:0007669"/>
    <property type="project" value="TreeGrafter"/>
</dbReference>
<organism evidence="2 3">
    <name type="scientific">Merluccius polli</name>
    <name type="common">Benguela hake</name>
    <name type="synonym">Merluccius cadenati</name>
    <dbReference type="NCBI Taxonomy" id="89951"/>
    <lineage>
        <taxon>Eukaryota</taxon>
        <taxon>Metazoa</taxon>
        <taxon>Chordata</taxon>
        <taxon>Craniata</taxon>
        <taxon>Vertebrata</taxon>
        <taxon>Euteleostomi</taxon>
        <taxon>Actinopterygii</taxon>
        <taxon>Neopterygii</taxon>
        <taxon>Teleostei</taxon>
        <taxon>Neoteleostei</taxon>
        <taxon>Acanthomorphata</taxon>
        <taxon>Zeiogadaria</taxon>
        <taxon>Gadariae</taxon>
        <taxon>Gadiformes</taxon>
        <taxon>Gadoidei</taxon>
        <taxon>Merlucciidae</taxon>
        <taxon>Merluccius</taxon>
    </lineage>
</organism>
<feature type="compositionally biased region" description="Basic and acidic residues" evidence="1">
    <location>
        <begin position="58"/>
        <end position="68"/>
    </location>
</feature>
<feature type="region of interest" description="Disordered" evidence="1">
    <location>
        <begin position="342"/>
        <end position="412"/>
    </location>
</feature>